<dbReference type="AlphaFoldDB" id="B4XAK4"/>
<dbReference type="SFLD" id="SFLDS00005">
    <property type="entry name" value="Isoprenoid_Synthase_Type_I"/>
    <property type="match status" value="1"/>
</dbReference>
<keyword evidence="5" id="KW-0456">Lyase</keyword>
<dbReference type="InterPro" id="IPR036965">
    <property type="entry name" value="Terpene_synth_N_sf"/>
</dbReference>
<sequence length="575" mass="66729">MAEICESVSVPRRTANYHGNVWDDEFIVSLNSPYGAPAYYERVGKLIEEIKHLLLSEMEDSNYDFIKRLRIVDTFECLGIDRHFQHEIKTVALDYVYRYWNEKGIAVGSRDFLNRDLNTTALGFRALRLHRYNVDSGVLENFKDGNGKFFCNFSGDKEVRSMLSLLRASEISFPGEKVMEEAKAYTREYLNQVLAARGEVTGVDQSLREEVKYALEFPWHCSAPRWEARSFIEIYGENHSWLKSNFNQKVLELAKLDFNILQCIHQKEMQYITRWWRDSEVAQVNFYRRRHMELYFWAVISIFEPEFSQSRIAFAKVTTVGTVLDDLYDTYGMLDELKTITEGVRRWDISLIDDLPEKIKIAIQFFFNTANELAAEVVSKQGPDTSAILKDTWVRYLESYLQEAEWITTGCVPTFSEYIKNAVASSGMCIVNLIPLLLMGQPLPNNILQQIHSPSKIQELSELTIRLIDDLRDFEDEKERGEMASIIECYIKDNPDSTVGNALNRIKGILQLSLEEMNREFLKQDSVPLCCKKFTFNITRGLQFLYKYGDGISISNNEVKDQIFKILVEQVPMDE</sequence>
<comment type="pathway">
    <text evidence="1">Terpene metabolism; oleoresin biosynthesis.</text>
</comment>
<dbReference type="EMBL" id="EF679330">
    <property type="protein sequence ID" value="ABV44452.1"/>
    <property type="molecule type" value="mRNA"/>
</dbReference>
<dbReference type="InterPro" id="IPR008930">
    <property type="entry name" value="Terpenoid_cyclase/PrenylTrfase"/>
</dbReference>
<reference evidence="8" key="1">
    <citation type="submission" date="2007-06" db="EMBL/GenBank/DDBJ databases">
        <authorList>
            <person name="Koepke D."/>
            <person name="Fischer H."/>
            <person name="Hilker M."/>
            <person name="Gershenzon J."/>
            <person name="Schmidt A."/>
        </authorList>
    </citation>
    <scope>NUCLEOTIDE SEQUENCE</scope>
</reference>
<dbReference type="FunFam" id="1.50.10.130:FF:000002">
    <property type="entry name" value="Ent-copalyl diphosphate synthase, chloroplastic"/>
    <property type="match status" value="1"/>
</dbReference>
<evidence type="ECO:0000256" key="5">
    <source>
        <dbReference type="ARBA" id="ARBA00023239"/>
    </source>
</evidence>
<dbReference type="CDD" id="cd00684">
    <property type="entry name" value="Terpene_cyclase_plant_C1"/>
    <property type="match status" value="1"/>
</dbReference>
<keyword evidence="3" id="KW-0479">Metal-binding</keyword>
<organism evidence="8">
    <name type="scientific">Pinus sylvestris</name>
    <name type="common">Scotch pine</name>
    <dbReference type="NCBI Taxonomy" id="3349"/>
    <lineage>
        <taxon>Eukaryota</taxon>
        <taxon>Viridiplantae</taxon>
        <taxon>Streptophyta</taxon>
        <taxon>Embryophyta</taxon>
        <taxon>Tracheophyta</taxon>
        <taxon>Spermatophyta</taxon>
        <taxon>Pinopsida</taxon>
        <taxon>Pinidae</taxon>
        <taxon>Conifers I</taxon>
        <taxon>Pinales</taxon>
        <taxon>Pinaceae</taxon>
        <taxon>Pinus</taxon>
        <taxon>Pinus subgen. Pinus</taxon>
    </lineage>
</organism>
<dbReference type="PANTHER" id="PTHR31225">
    <property type="entry name" value="OS04G0344100 PROTEIN-RELATED"/>
    <property type="match status" value="1"/>
</dbReference>
<dbReference type="SFLD" id="SFLDG01014">
    <property type="entry name" value="Terpene_Cyclase_Like_1_N-term"/>
    <property type="match status" value="1"/>
</dbReference>
<dbReference type="SUPFAM" id="SSF48239">
    <property type="entry name" value="Terpenoid cyclases/Protein prenyltransferases"/>
    <property type="match status" value="1"/>
</dbReference>
<evidence type="ECO:0000256" key="4">
    <source>
        <dbReference type="ARBA" id="ARBA00022842"/>
    </source>
</evidence>
<dbReference type="InterPro" id="IPR034741">
    <property type="entry name" value="Terpene_cyclase-like_1_C"/>
</dbReference>
<dbReference type="BRENDA" id="4.2.3.57">
    <property type="organism ID" value="4856"/>
</dbReference>
<evidence type="ECO:0000313" key="8">
    <source>
        <dbReference type="EMBL" id="ABV44452.1"/>
    </source>
</evidence>
<evidence type="ECO:0000256" key="2">
    <source>
        <dbReference type="ARBA" id="ARBA00008762"/>
    </source>
</evidence>
<evidence type="ECO:0000259" key="7">
    <source>
        <dbReference type="Pfam" id="PF03936"/>
    </source>
</evidence>
<evidence type="ECO:0000256" key="1">
    <source>
        <dbReference type="ARBA" id="ARBA00005140"/>
    </source>
</evidence>
<comment type="similarity">
    <text evidence="2">Belongs to the terpene synthase family. Tpsd subfamily.</text>
</comment>
<dbReference type="Pfam" id="PF01397">
    <property type="entry name" value="Terpene_synth"/>
    <property type="match status" value="1"/>
</dbReference>
<dbReference type="GO" id="GO:0016102">
    <property type="term" value="P:diterpenoid biosynthetic process"/>
    <property type="evidence" value="ECO:0007669"/>
    <property type="project" value="InterPro"/>
</dbReference>
<feature type="domain" description="Terpene synthase metal-binding" evidence="7">
    <location>
        <begin position="282"/>
        <end position="510"/>
    </location>
</feature>
<dbReference type="InterPro" id="IPR001906">
    <property type="entry name" value="Terpene_synth_N"/>
</dbReference>
<dbReference type="SFLD" id="SFLDG01019">
    <property type="entry name" value="Terpene_Cyclase_Like_1_C_Termi"/>
    <property type="match status" value="1"/>
</dbReference>
<dbReference type="GO" id="GO:0010333">
    <property type="term" value="F:terpene synthase activity"/>
    <property type="evidence" value="ECO:0007669"/>
    <property type="project" value="InterPro"/>
</dbReference>
<dbReference type="Pfam" id="PF03936">
    <property type="entry name" value="Terpene_synth_C"/>
    <property type="match status" value="1"/>
</dbReference>
<evidence type="ECO:0000256" key="3">
    <source>
        <dbReference type="ARBA" id="ARBA00022723"/>
    </source>
</evidence>
<proteinExistence type="evidence at transcript level"/>
<dbReference type="InterPro" id="IPR008949">
    <property type="entry name" value="Isoprenoid_synthase_dom_sf"/>
</dbReference>
<name>B4XAK4_PINSY</name>
<reference evidence="8" key="2">
    <citation type="journal article" date="2008" name="Planta">
        <title>Does egg deposition by herbivorous pine sawflies affect transcription of sesquiterpene synthases in pine?</title>
        <authorList>
            <person name="Kopke D."/>
            <person name="Schroder R."/>
            <person name="Fischer H.M."/>
            <person name="Gershenzon J."/>
            <person name="Hilker M."/>
            <person name="Schmidt A."/>
        </authorList>
    </citation>
    <scope>NUCLEOTIDE SEQUENCE</scope>
</reference>
<dbReference type="SUPFAM" id="SSF48576">
    <property type="entry name" value="Terpenoid synthases"/>
    <property type="match status" value="1"/>
</dbReference>
<keyword evidence="4" id="KW-0460">Magnesium</keyword>
<dbReference type="InterPro" id="IPR044814">
    <property type="entry name" value="Terpene_cyclase_plant_C1"/>
</dbReference>
<dbReference type="GO" id="GO:0000287">
    <property type="term" value="F:magnesium ion binding"/>
    <property type="evidence" value="ECO:0007669"/>
    <property type="project" value="InterPro"/>
</dbReference>
<dbReference type="FunFam" id="1.10.600.10:FF:000005">
    <property type="entry name" value="Ent-kaur-16-ene synthase, chloroplastic"/>
    <property type="match status" value="1"/>
</dbReference>
<dbReference type="Gene3D" id="1.10.600.10">
    <property type="entry name" value="Farnesyl Diphosphate Synthase"/>
    <property type="match status" value="1"/>
</dbReference>
<protein>
    <submittedName>
        <fullName evidence="8">Caryophyllene/humulene synthase</fullName>
    </submittedName>
</protein>
<evidence type="ECO:0000259" key="6">
    <source>
        <dbReference type="Pfam" id="PF01397"/>
    </source>
</evidence>
<feature type="domain" description="Terpene synthase N-terminal" evidence="6">
    <location>
        <begin position="21"/>
        <end position="215"/>
    </location>
</feature>
<accession>B4XAK4</accession>
<dbReference type="InterPro" id="IPR050148">
    <property type="entry name" value="Terpene_synthase-like"/>
</dbReference>
<dbReference type="UniPathway" id="UPA00924"/>
<dbReference type="Gene3D" id="1.50.10.130">
    <property type="entry name" value="Terpene synthase, N-terminal domain"/>
    <property type="match status" value="1"/>
</dbReference>
<dbReference type="InterPro" id="IPR005630">
    <property type="entry name" value="Terpene_synthase_metal-bd"/>
</dbReference>